<dbReference type="PROSITE" id="PS50862">
    <property type="entry name" value="AA_TRNA_LIGASE_II"/>
    <property type="match status" value="1"/>
</dbReference>
<protein>
    <recommendedName>
        <fullName evidence="10">Proline--tRNA ligase</fullName>
        <ecNumber evidence="10">6.1.1.15</ecNumber>
    </recommendedName>
    <alternativeName>
        <fullName evidence="10">Prolyl-tRNA synthetase</fullName>
        <shortName evidence="10">ProRS</shortName>
    </alternativeName>
</protein>
<dbReference type="GO" id="GO:0006433">
    <property type="term" value="P:prolyl-tRNA aminoacylation"/>
    <property type="evidence" value="ECO:0007669"/>
    <property type="project" value="UniProtKB-UniRule"/>
</dbReference>
<dbReference type="GO" id="GO:0005829">
    <property type="term" value="C:cytosol"/>
    <property type="evidence" value="ECO:0007669"/>
    <property type="project" value="TreeGrafter"/>
</dbReference>
<dbReference type="InterPro" id="IPR033730">
    <property type="entry name" value="ProRS_core_prok"/>
</dbReference>
<dbReference type="PIRSF" id="PIRSF001535">
    <property type="entry name" value="ProRS_1"/>
    <property type="match status" value="1"/>
</dbReference>
<dbReference type="GO" id="GO:0002161">
    <property type="term" value="F:aminoacyl-tRNA deacylase activity"/>
    <property type="evidence" value="ECO:0007669"/>
    <property type="project" value="InterPro"/>
</dbReference>
<dbReference type="CDD" id="cd00861">
    <property type="entry name" value="ProRS_anticodon_short"/>
    <property type="match status" value="1"/>
</dbReference>
<evidence type="ECO:0000256" key="4">
    <source>
        <dbReference type="ARBA" id="ARBA00022598"/>
    </source>
</evidence>
<dbReference type="SUPFAM" id="SSF55826">
    <property type="entry name" value="YbaK/ProRS associated domain"/>
    <property type="match status" value="1"/>
</dbReference>
<name>A0A849PAG6_9BURK</name>
<dbReference type="EC" id="6.1.1.15" evidence="10"/>
<evidence type="ECO:0000313" key="13">
    <source>
        <dbReference type="Proteomes" id="UP000537862"/>
    </source>
</evidence>
<dbReference type="RefSeq" id="WP_171680608.1">
    <property type="nucleotide sequence ID" value="NZ_JABGBN010000005.1"/>
</dbReference>
<keyword evidence="7 10" id="KW-0648">Protein biosynthesis</keyword>
<comment type="similarity">
    <text evidence="10">Belongs to the class-II aminoacyl-tRNA synthetase family. ProS type 1 subfamily.</text>
</comment>
<dbReference type="Pfam" id="PF04073">
    <property type="entry name" value="tRNA_edit"/>
    <property type="match status" value="1"/>
</dbReference>
<dbReference type="CDD" id="cd04334">
    <property type="entry name" value="ProRS-INS"/>
    <property type="match status" value="1"/>
</dbReference>
<comment type="subcellular location">
    <subcellularLocation>
        <location evidence="1 10">Cytoplasm</location>
    </subcellularLocation>
</comment>
<evidence type="ECO:0000256" key="1">
    <source>
        <dbReference type="ARBA" id="ARBA00004496"/>
    </source>
</evidence>
<keyword evidence="8 10" id="KW-0030">Aminoacyl-tRNA synthetase</keyword>
<dbReference type="InterPro" id="IPR045864">
    <property type="entry name" value="aa-tRNA-synth_II/BPL/LPL"/>
</dbReference>
<dbReference type="CDD" id="cd00779">
    <property type="entry name" value="ProRS_core_prok"/>
    <property type="match status" value="1"/>
</dbReference>
<evidence type="ECO:0000256" key="9">
    <source>
        <dbReference type="ARBA" id="ARBA00047671"/>
    </source>
</evidence>
<comment type="caution">
    <text evidence="12">The sequence shown here is derived from an EMBL/GenBank/DDBJ whole genome shotgun (WGS) entry which is preliminary data.</text>
</comment>
<accession>A0A849PAG6</accession>
<dbReference type="InterPro" id="IPR004154">
    <property type="entry name" value="Anticodon-bd"/>
</dbReference>
<evidence type="ECO:0000259" key="11">
    <source>
        <dbReference type="PROSITE" id="PS50862"/>
    </source>
</evidence>
<sequence length="580" mass="64538">MLASHFHLNTSKEAPADAEVISHQLMMRSGMIRKHAGGIYTYMPLALKVLRKIENIIRTEMNNSGAIEVLMPVVQPAELWMQTGRWDAYGAELLRIKDRHGRDFVLQPTSEEVVTDIVANEVQSWRQLPLNLYHIQTKFRDERRPRFGLMRGREFTMKDAYSFDRDEAGALKSYDNMFNAYKRIFTALGLKFRAVNADTGSIGGSRSHEFQVIADTGEDLIVYNPDSEYAANIELAEAPCLIAERAAPTQAIERVPTPGSNKCELVATQLGLPLERTVKSVVYSVSDEEGKKSIYLLLVRGDHEVNEIKVGKLAGFEHGFELASEAEILEHFGSQPGYLGPVQPLKPITIIADTTVANMSDFVCGGNKEDTHWIGVNWGRDLAEPIVADIRNVVAGDPAVGEPGTLAIEHGIEVGHVFFLGDKYSEKLKATYLNEQGKPEIIQMGCYGIGVSRIMAAAIEQNNDEKGIIWPMPMTPFEVVICPIGWGKSEEVRQQATAIYEHLKAQGIDVILDDRDARPGVMFSEWELIGVPIRVTVGERGLKDGIIEVQARRDAESVKLSPSEVNTYVLELYNNLKNTL</sequence>
<dbReference type="Pfam" id="PF00587">
    <property type="entry name" value="tRNA-synt_2b"/>
    <property type="match status" value="1"/>
</dbReference>
<dbReference type="Proteomes" id="UP000537862">
    <property type="component" value="Unassembled WGS sequence"/>
</dbReference>
<dbReference type="Gene3D" id="3.30.930.10">
    <property type="entry name" value="Bira Bifunctional Protein, Domain 2"/>
    <property type="match status" value="2"/>
</dbReference>
<dbReference type="NCBIfam" id="NF006625">
    <property type="entry name" value="PRK09194.1"/>
    <property type="match status" value="1"/>
</dbReference>
<dbReference type="Gene3D" id="3.40.50.800">
    <property type="entry name" value="Anticodon-binding domain"/>
    <property type="match status" value="1"/>
</dbReference>
<evidence type="ECO:0000256" key="10">
    <source>
        <dbReference type="HAMAP-Rule" id="MF_01569"/>
    </source>
</evidence>
<feature type="domain" description="Aminoacyl-transfer RNA synthetases class-II family profile" evidence="11">
    <location>
        <begin position="38"/>
        <end position="471"/>
    </location>
</feature>
<evidence type="ECO:0000256" key="3">
    <source>
        <dbReference type="ARBA" id="ARBA00022490"/>
    </source>
</evidence>
<dbReference type="PRINTS" id="PR01046">
    <property type="entry name" value="TRNASYNTHPRO"/>
</dbReference>
<evidence type="ECO:0000256" key="5">
    <source>
        <dbReference type="ARBA" id="ARBA00022741"/>
    </source>
</evidence>
<dbReference type="PANTHER" id="PTHR42753">
    <property type="entry name" value="MITOCHONDRIAL RIBOSOME PROTEIN L39/PROLYL-TRNA LIGASE FAMILY MEMBER"/>
    <property type="match status" value="1"/>
</dbReference>
<keyword evidence="3 10" id="KW-0963">Cytoplasm</keyword>
<dbReference type="NCBIfam" id="TIGR00409">
    <property type="entry name" value="proS_fam_II"/>
    <property type="match status" value="1"/>
</dbReference>
<dbReference type="Gene3D" id="3.90.960.10">
    <property type="entry name" value="YbaK/aminoacyl-tRNA synthetase-associated domain"/>
    <property type="match status" value="1"/>
</dbReference>
<dbReference type="GO" id="GO:0004827">
    <property type="term" value="F:proline-tRNA ligase activity"/>
    <property type="evidence" value="ECO:0007669"/>
    <property type="project" value="UniProtKB-UniRule"/>
</dbReference>
<dbReference type="InterPro" id="IPR007214">
    <property type="entry name" value="YbaK/aa-tRNA-synth-assoc-dom"/>
</dbReference>
<dbReference type="HAMAP" id="MF_01569">
    <property type="entry name" value="Pro_tRNA_synth_type1"/>
    <property type="match status" value="1"/>
</dbReference>
<comment type="subunit">
    <text evidence="2 10">Homodimer.</text>
</comment>
<reference evidence="12 13" key="1">
    <citation type="submission" date="2020-05" db="EMBL/GenBank/DDBJ databases">
        <authorList>
            <person name="Niu N."/>
        </authorList>
    </citation>
    <scope>NUCLEOTIDE SEQUENCE [LARGE SCALE GENOMIC DNA]</scope>
    <source>
        <strain evidence="12 13">3340-03</strain>
    </source>
</reference>
<comment type="domain">
    <text evidence="10">Consists of three domains: the N-terminal catalytic domain, the editing domain and the C-terminal anticodon-binding domain.</text>
</comment>
<dbReference type="InterPro" id="IPR036621">
    <property type="entry name" value="Anticodon-bd_dom_sf"/>
</dbReference>
<dbReference type="InterPro" id="IPR006195">
    <property type="entry name" value="aa-tRNA-synth_II"/>
</dbReference>
<dbReference type="SUPFAM" id="SSF55681">
    <property type="entry name" value="Class II aaRS and biotin synthetases"/>
    <property type="match status" value="1"/>
</dbReference>
<evidence type="ECO:0000256" key="6">
    <source>
        <dbReference type="ARBA" id="ARBA00022840"/>
    </source>
</evidence>
<comment type="function">
    <text evidence="10">Catalyzes the attachment of proline to tRNA(Pro) in a two-step reaction: proline is first activated by ATP to form Pro-AMP and then transferred to the acceptor end of tRNA(Pro). As ProRS can inadvertently accommodate and process non-cognate amino acids such as alanine and cysteine, to avoid such errors it has two additional distinct editing activities against alanine. One activity is designated as 'pretransfer' editing and involves the tRNA(Pro)-independent hydrolysis of activated Ala-AMP. The other activity is designated 'posttransfer' editing and involves deacylation of mischarged Ala-tRNA(Pro). The misacylated Cys-tRNA(Pro) is not edited by ProRS.</text>
</comment>
<evidence type="ECO:0000256" key="7">
    <source>
        <dbReference type="ARBA" id="ARBA00022917"/>
    </source>
</evidence>
<dbReference type="InterPro" id="IPR002316">
    <property type="entry name" value="Pro-tRNA-ligase_IIa"/>
</dbReference>
<dbReference type="PANTHER" id="PTHR42753:SF2">
    <property type="entry name" value="PROLINE--TRNA LIGASE"/>
    <property type="match status" value="1"/>
</dbReference>
<dbReference type="InterPro" id="IPR044140">
    <property type="entry name" value="ProRS_anticodon_short"/>
</dbReference>
<dbReference type="AlphaFoldDB" id="A0A849PAG6"/>
<dbReference type="FunFam" id="3.30.930.10:FF:000042">
    <property type="entry name" value="probable proline--tRNA ligase, mitochondrial"/>
    <property type="match status" value="1"/>
</dbReference>
<dbReference type="InterPro" id="IPR004500">
    <property type="entry name" value="Pro-tRNA-synth_IIa_bac-type"/>
</dbReference>
<evidence type="ECO:0000256" key="8">
    <source>
        <dbReference type="ARBA" id="ARBA00023146"/>
    </source>
</evidence>
<evidence type="ECO:0000313" key="12">
    <source>
        <dbReference type="EMBL" id="NOL51907.1"/>
    </source>
</evidence>
<dbReference type="Pfam" id="PF03129">
    <property type="entry name" value="HGTP_anticodon"/>
    <property type="match status" value="1"/>
</dbReference>
<comment type="catalytic activity">
    <reaction evidence="9 10">
        <text>tRNA(Pro) + L-proline + ATP = L-prolyl-tRNA(Pro) + AMP + diphosphate</text>
        <dbReference type="Rhea" id="RHEA:14305"/>
        <dbReference type="Rhea" id="RHEA-COMP:9700"/>
        <dbReference type="Rhea" id="RHEA-COMP:9702"/>
        <dbReference type="ChEBI" id="CHEBI:30616"/>
        <dbReference type="ChEBI" id="CHEBI:33019"/>
        <dbReference type="ChEBI" id="CHEBI:60039"/>
        <dbReference type="ChEBI" id="CHEBI:78442"/>
        <dbReference type="ChEBI" id="CHEBI:78532"/>
        <dbReference type="ChEBI" id="CHEBI:456215"/>
        <dbReference type="EC" id="6.1.1.15"/>
    </reaction>
</comment>
<dbReference type="InterPro" id="IPR050062">
    <property type="entry name" value="Pro-tRNA_synthetase"/>
</dbReference>
<evidence type="ECO:0000256" key="2">
    <source>
        <dbReference type="ARBA" id="ARBA00011738"/>
    </source>
</evidence>
<gene>
    <name evidence="10" type="primary">proS</name>
    <name evidence="12" type="ORF">HKX39_06955</name>
</gene>
<dbReference type="InterPro" id="IPR002314">
    <property type="entry name" value="aa-tRNA-synt_IIb"/>
</dbReference>
<proteinExistence type="inferred from homology"/>
<keyword evidence="5 10" id="KW-0547">Nucleotide-binding</keyword>
<dbReference type="InterPro" id="IPR036754">
    <property type="entry name" value="YbaK/aa-tRNA-synt-asso_dom_sf"/>
</dbReference>
<organism evidence="12 13">
    <name type="scientific">Pelistega suis</name>
    <dbReference type="NCBI Taxonomy" id="1631957"/>
    <lineage>
        <taxon>Bacteria</taxon>
        <taxon>Pseudomonadati</taxon>
        <taxon>Pseudomonadota</taxon>
        <taxon>Betaproteobacteria</taxon>
        <taxon>Burkholderiales</taxon>
        <taxon>Alcaligenaceae</taxon>
        <taxon>Pelistega</taxon>
    </lineage>
</organism>
<dbReference type="InterPro" id="IPR023717">
    <property type="entry name" value="Pro-tRNA-Synthase_IIa_type1"/>
</dbReference>
<keyword evidence="4 10" id="KW-0436">Ligase</keyword>
<dbReference type="SUPFAM" id="SSF52954">
    <property type="entry name" value="Class II aaRS ABD-related"/>
    <property type="match status" value="1"/>
</dbReference>
<dbReference type="GO" id="GO:0005524">
    <property type="term" value="F:ATP binding"/>
    <property type="evidence" value="ECO:0007669"/>
    <property type="project" value="UniProtKB-UniRule"/>
</dbReference>
<dbReference type="EMBL" id="JABGBN010000005">
    <property type="protein sequence ID" value="NOL51907.1"/>
    <property type="molecule type" value="Genomic_DNA"/>
</dbReference>
<keyword evidence="6 10" id="KW-0067">ATP-binding</keyword>
<keyword evidence="13" id="KW-1185">Reference proteome</keyword>